<keyword evidence="5" id="KW-0966">Cell projection</keyword>
<proteinExistence type="predicted"/>
<dbReference type="PANTHER" id="PTHR14881">
    <property type="entry name" value="LISH DOMAIN-CONTAINING PROTEIN ARMC9"/>
    <property type="match status" value="1"/>
</dbReference>
<evidence type="ECO:0000256" key="7">
    <source>
        <dbReference type="SAM" id="MobiDB-lite"/>
    </source>
</evidence>
<keyword evidence="6" id="KW-0175">Coiled coil</keyword>
<dbReference type="Gene3D" id="1.25.10.10">
    <property type="entry name" value="Leucine-rich Repeat Variant"/>
    <property type="match status" value="1"/>
</dbReference>
<protein>
    <recommendedName>
        <fullName evidence="3">LisH domain-containing protein ARMC9</fullName>
    </recommendedName>
</protein>
<evidence type="ECO:0000313" key="11">
    <source>
        <dbReference type="Proteomes" id="UP000187209"/>
    </source>
</evidence>
<dbReference type="Pfam" id="PF21050">
    <property type="entry name" value="ARMC9_ARM"/>
    <property type="match status" value="1"/>
</dbReference>
<feature type="domain" description="LisH" evidence="8">
    <location>
        <begin position="438"/>
        <end position="557"/>
    </location>
</feature>
<name>A0A1R2AZS8_9CILI</name>
<evidence type="ECO:0000256" key="3">
    <source>
        <dbReference type="ARBA" id="ARBA00021146"/>
    </source>
</evidence>
<comment type="caution">
    <text evidence="10">The sequence shown here is derived from an EMBL/GenBank/DDBJ whole genome shotgun (WGS) entry which is preliminary data.</text>
</comment>
<sequence length="680" mass="78846">MSNFLQEKSQEALLETIKEYLDHCGYKETLKLLNVSSIQKENPDQSLSLPFLYEALEKGDSKSFFTLWNPIISNPSQQQDIQNLEFFIRVFFAIYPCHQLNIKQAAKDIINSKYKKNMEEFKLYLDAEGSSFSKSDEVLAYFALPYIPNPSEHPAFKSIFSIKWLNKLKEKIRLAVGKDQVSETPLLQKMFEKFIDSEKPQGPNGDKQLMTQIRALESQLAQMNSENLELQQKFTKLEHRYEEYTSEIISVAKDLFKMLEQTRMDKPVSEQMFMQAYTMLCKYDKTLIVNQPVEVYDGKPVVLNFTSIIKDMRSLQDDIQICALLQALRWRLTRTPRSIHKENLEFFIRFNILCTQKPHDSLLDNLLSSTRRVKEYTIRFLNVISSEKSGRVYLLQKGNLVNLLISILYSEKQDNLLRQNTLGVLQKLSLKRTAQLEMIKLDILDWLMKILKNDINNIADYTLEYATALLMNLSLRTLGKDKLSKHANDVISMLSKFIGHENNQVRTYINGTLYSILTRKAIKDAANKAGMEKKLKVLRNKSEENIKRQINFILEQLKQEENDAPTDDEAEEEIDEPIESGSEDEEIPEDEDMDDIIDNPNILTGENLLKERYDKNKIPITTSSRKDLEESKNPKPLSARRIDPEKKVSNSKVVPANITNDYSKLFGSRDKIPRTPLQLQ</sequence>
<feature type="region of interest" description="Disordered" evidence="7">
    <location>
        <begin position="618"/>
        <end position="654"/>
    </location>
</feature>
<dbReference type="EMBL" id="MPUH01001133">
    <property type="protein sequence ID" value="OMJ70019.1"/>
    <property type="molecule type" value="Genomic_DNA"/>
</dbReference>
<feature type="coiled-coil region" evidence="6">
    <location>
        <begin position="206"/>
        <end position="247"/>
    </location>
</feature>
<dbReference type="InterPro" id="IPR056327">
    <property type="entry name" value="ARMC9_CTLH-like_dom"/>
</dbReference>
<dbReference type="InterPro" id="IPR011989">
    <property type="entry name" value="ARM-like"/>
</dbReference>
<feature type="compositionally biased region" description="Basic and acidic residues" evidence="7">
    <location>
        <begin position="624"/>
        <end position="633"/>
    </location>
</feature>
<dbReference type="Pfam" id="PF23138">
    <property type="entry name" value="CTLH_Armc9"/>
    <property type="match status" value="1"/>
</dbReference>
<dbReference type="GO" id="GO:0036064">
    <property type="term" value="C:ciliary basal body"/>
    <property type="evidence" value="ECO:0007669"/>
    <property type="project" value="InterPro"/>
</dbReference>
<evidence type="ECO:0000259" key="8">
    <source>
        <dbReference type="Pfam" id="PF21050"/>
    </source>
</evidence>
<evidence type="ECO:0000256" key="4">
    <source>
        <dbReference type="ARBA" id="ARBA00022794"/>
    </source>
</evidence>
<dbReference type="InterPro" id="IPR048959">
    <property type="entry name" value="ARMC9_ARM_dom"/>
</dbReference>
<gene>
    <name evidence="10" type="ORF">SteCoe_32107</name>
</gene>
<evidence type="ECO:0000256" key="2">
    <source>
        <dbReference type="ARBA" id="ARBA00004120"/>
    </source>
</evidence>
<dbReference type="InterPro" id="IPR006594">
    <property type="entry name" value="LisH"/>
</dbReference>
<dbReference type="PANTHER" id="PTHR14881:SF4">
    <property type="entry name" value="LISH DOMAIN-CONTAINING PROTEIN ARMC9"/>
    <property type="match status" value="1"/>
</dbReference>
<feature type="region of interest" description="Disordered" evidence="7">
    <location>
        <begin position="557"/>
        <end position="601"/>
    </location>
</feature>
<accession>A0A1R2AZS8</accession>
<dbReference type="SUPFAM" id="SSF48371">
    <property type="entry name" value="ARM repeat"/>
    <property type="match status" value="1"/>
</dbReference>
<keyword evidence="4" id="KW-0970">Cilium biogenesis/degradation</keyword>
<feature type="domain" description="ARMC9 CTLH-like" evidence="9">
    <location>
        <begin position="52"/>
        <end position="173"/>
    </location>
</feature>
<evidence type="ECO:0000313" key="10">
    <source>
        <dbReference type="EMBL" id="OMJ70019.1"/>
    </source>
</evidence>
<evidence type="ECO:0000259" key="9">
    <source>
        <dbReference type="Pfam" id="PF23138"/>
    </source>
</evidence>
<reference evidence="10 11" key="1">
    <citation type="submission" date="2016-11" db="EMBL/GenBank/DDBJ databases">
        <title>The macronuclear genome of Stentor coeruleus: a giant cell with tiny introns.</title>
        <authorList>
            <person name="Slabodnick M."/>
            <person name="Ruby J.G."/>
            <person name="Reiff S.B."/>
            <person name="Swart E.C."/>
            <person name="Gosai S."/>
            <person name="Prabakaran S."/>
            <person name="Witkowska E."/>
            <person name="Larue G.E."/>
            <person name="Fisher S."/>
            <person name="Freeman R.M."/>
            <person name="Gunawardena J."/>
            <person name="Chu W."/>
            <person name="Stover N.A."/>
            <person name="Gregory B.D."/>
            <person name="Nowacki M."/>
            <person name="Derisi J."/>
            <person name="Roy S.W."/>
            <person name="Marshall W.F."/>
            <person name="Sood P."/>
        </authorList>
    </citation>
    <scope>NUCLEOTIDE SEQUENCE [LARGE SCALE GENOMIC DNA]</scope>
    <source>
        <strain evidence="10">WM001</strain>
    </source>
</reference>
<keyword evidence="11" id="KW-1185">Reference proteome</keyword>
<comment type="subcellular location">
    <subcellularLocation>
        <location evidence="2">Cytoplasm</location>
        <location evidence="2">Cytoskeleton</location>
        <location evidence="2">Cilium basal body</location>
    </subcellularLocation>
    <subcellularLocation>
        <location evidence="1">Cytoplasm</location>
        <location evidence="1">Cytoskeleton</location>
        <location evidence="1">Microtubule organizing center</location>
        <location evidence="1">Centrosome</location>
        <location evidence="1">Centriole</location>
    </subcellularLocation>
</comment>
<dbReference type="InterPro" id="IPR016024">
    <property type="entry name" value="ARM-type_fold"/>
</dbReference>
<dbReference type="AlphaFoldDB" id="A0A1R2AZS8"/>
<dbReference type="Proteomes" id="UP000187209">
    <property type="component" value="Unassembled WGS sequence"/>
</dbReference>
<evidence type="ECO:0000256" key="6">
    <source>
        <dbReference type="SAM" id="Coils"/>
    </source>
</evidence>
<dbReference type="PROSITE" id="PS50896">
    <property type="entry name" value="LISH"/>
    <property type="match status" value="1"/>
</dbReference>
<dbReference type="GO" id="GO:0060271">
    <property type="term" value="P:cilium assembly"/>
    <property type="evidence" value="ECO:0007669"/>
    <property type="project" value="InterPro"/>
</dbReference>
<feature type="compositionally biased region" description="Acidic residues" evidence="7">
    <location>
        <begin position="562"/>
        <end position="597"/>
    </location>
</feature>
<dbReference type="GO" id="GO:0005814">
    <property type="term" value="C:centriole"/>
    <property type="evidence" value="ECO:0007669"/>
    <property type="project" value="UniProtKB-SubCell"/>
</dbReference>
<dbReference type="OrthoDB" id="538223at2759"/>
<organism evidence="10 11">
    <name type="scientific">Stentor coeruleus</name>
    <dbReference type="NCBI Taxonomy" id="5963"/>
    <lineage>
        <taxon>Eukaryota</taxon>
        <taxon>Sar</taxon>
        <taxon>Alveolata</taxon>
        <taxon>Ciliophora</taxon>
        <taxon>Postciliodesmatophora</taxon>
        <taxon>Heterotrichea</taxon>
        <taxon>Heterotrichida</taxon>
        <taxon>Stentoridae</taxon>
        <taxon>Stentor</taxon>
    </lineage>
</organism>
<dbReference type="InterPro" id="IPR040369">
    <property type="entry name" value="ARMC9"/>
</dbReference>
<dbReference type="GO" id="GO:0097542">
    <property type="term" value="C:ciliary tip"/>
    <property type="evidence" value="ECO:0007669"/>
    <property type="project" value="TreeGrafter"/>
</dbReference>
<evidence type="ECO:0000256" key="1">
    <source>
        <dbReference type="ARBA" id="ARBA00004114"/>
    </source>
</evidence>
<evidence type="ECO:0000256" key="5">
    <source>
        <dbReference type="ARBA" id="ARBA00023273"/>
    </source>
</evidence>